<dbReference type="HAMAP" id="MF_01116">
    <property type="entry name" value="TSR3"/>
    <property type="match status" value="1"/>
</dbReference>
<dbReference type="GO" id="GO:1904047">
    <property type="term" value="F:S-adenosyl-L-methionine binding"/>
    <property type="evidence" value="ECO:0007669"/>
    <property type="project" value="UniProtKB-UniRule"/>
</dbReference>
<feature type="binding site" evidence="6">
    <location>
        <position position="155"/>
    </location>
    <ligand>
        <name>S-adenosyl-L-methionine</name>
        <dbReference type="ChEBI" id="CHEBI:59789"/>
    </ligand>
</feature>
<dbReference type="InterPro" id="IPR007177">
    <property type="entry name" value="Tsr3_C"/>
</dbReference>
<organism evidence="10 11">
    <name type="scientific">Rickenella mellea</name>
    <dbReference type="NCBI Taxonomy" id="50990"/>
    <lineage>
        <taxon>Eukaryota</taxon>
        <taxon>Fungi</taxon>
        <taxon>Dikarya</taxon>
        <taxon>Basidiomycota</taxon>
        <taxon>Agaricomycotina</taxon>
        <taxon>Agaricomycetes</taxon>
        <taxon>Hymenochaetales</taxon>
        <taxon>Rickenellaceae</taxon>
        <taxon>Rickenella</taxon>
    </lineage>
</organism>
<dbReference type="Pfam" id="PF04068">
    <property type="entry name" value="Fer4_RLI"/>
    <property type="match status" value="1"/>
</dbReference>
<feature type="compositionally biased region" description="Polar residues" evidence="7">
    <location>
        <begin position="290"/>
        <end position="300"/>
    </location>
</feature>
<feature type="compositionally biased region" description="Basic residues" evidence="7">
    <location>
        <begin position="1"/>
        <end position="27"/>
    </location>
</feature>
<keyword evidence="1 6" id="KW-0963">Cytoplasm</keyword>
<dbReference type="PANTHER" id="PTHR20426:SF0">
    <property type="entry name" value="18S RRNA AMINOCARBOXYPROPYLTRANSFERASE"/>
    <property type="match status" value="1"/>
</dbReference>
<dbReference type="AlphaFoldDB" id="A0A4Y7QIZ1"/>
<dbReference type="PANTHER" id="PTHR20426">
    <property type="entry name" value="RIBOSOME BIOGENESIS PROTEIN TSR3 HOMOLOG"/>
    <property type="match status" value="1"/>
</dbReference>
<evidence type="ECO:0000313" key="10">
    <source>
        <dbReference type="EMBL" id="TDL27617.1"/>
    </source>
</evidence>
<feature type="binding site" evidence="6">
    <location>
        <position position="84"/>
    </location>
    <ligand>
        <name>S-adenosyl-L-methionine</name>
        <dbReference type="ChEBI" id="CHEBI:59789"/>
    </ligand>
</feature>
<feature type="domain" description="RNase L inhibitor RLI-like possible metal-binding" evidence="9">
    <location>
        <begin position="68"/>
        <end position="100"/>
    </location>
</feature>
<keyword evidence="11" id="KW-1185">Reference proteome</keyword>
<dbReference type="InterPro" id="IPR007209">
    <property type="entry name" value="RNaseL-inhib-like_metal-bd_dom"/>
</dbReference>
<comment type="catalytic activity">
    <reaction evidence="6">
        <text>N(1)-methylpseudouridine(1191) in yeast 18S rRNA + S-adenosyl-L-methionine = N(1)-methyl-N(3)-[(3S)-3-amino-3-carboxypropyl]pseudouridine(1191) in yeast 18S rRNA + S-methyl-5'-thioadenosine + H(+)</text>
        <dbReference type="Rhea" id="RHEA:63300"/>
        <dbReference type="Rhea" id="RHEA-COMP:13852"/>
        <dbReference type="Rhea" id="RHEA-COMP:16309"/>
        <dbReference type="ChEBI" id="CHEBI:15378"/>
        <dbReference type="ChEBI" id="CHEBI:17509"/>
        <dbReference type="ChEBI" id="CHEBI:59789"/>
        <dbReference type="ChEBI" id="CHEBI:74890"/>
        <dbReference type="ChEBI" id="CHEBI:146234"/>
    </reaction>
</comment>
<dbReference type="OrthoDB" id="10262062at2759"/>
<dbReference type="GO" id="GO:0005634">
    <property type="term" value="C:nucleus"/>
    <property type="evidence" value="ECO:0007669"/>
    <property type="project" value="UniProtKB-SubCell"/>
</dbReference>
<gene>
    <name evidence="6" type="primary">TSR3</name>
    <name evidence="10" type="ORF">BD410DRAFT_876040</name>
</gene>
<dbReference type="VEuPathDB" id="FungiDB:BD410DRAFT_876040"/>
<feature type="binding site" evidence="6">
    <location>
        <position position="132"/>
    </location>
    <ligand>
        <name>S-adenosyl-L-methionine</name>
        <dbReference type="ChEBI" id="CHEBI:59789"/>
    </ligand>
</feature>
<dbReference type="GO" id="GO:0000455">
    <property type="term" value="P:enzyme-directed rRNA pseudouridine synthesis"/>
    <property type="evidence" value="ECO:0007669"/>
    <property type="project" value="UniProtKB-UniRule"/>
</dbReference>
<feature type="compositionally biased region" description="Basic and acidic residues" evidence="7">
    <location>
        <begin position="28"/>
        <end position="42"/>
    </location>
</feature>
<proteinExistence type="inferred from homology"/>
<evidence type="ECO:0000259" key="8">
    <source>
        <dbReference type="Pfam" id="PF04034"/>
    </source>
</evidence>
<dbReference type="GO" id="GO:0030490">
    <property type="term" value="P:maturation of SSU-rRNA"/>
    <property type="evidence" value="ECO:0007669"/>
    <property type="project" value="TreeGrafter"/>
</dbReference>
<accession>A0A4Y7QIZ1</accession>
<dbReference type="Pfam" id="PF04034">
    <property type="entry name" value="Ribo_biogen_C"/>
    <property type="match status" value="1"/>
</dbReference>
<dbReference type="EC" id="2.5.1.157" evidence="6"/>
<dbReference type="GO" id="GO:0106388">
    <property type="term" value="F:rRNA small subunit aminocarboxypropyltransferase activity"/>
    <property type="evidence" value="ECO:0007669"/>
    <property type="project" value="UniProtKB-EC"/>
</dbReference>
<feature type="compositionally biased region" description="Acidic residues" evidence="7">
    <location>
        <begin position="269"/>
        <end position="289"/>
    </location>
</feature>
<feature type="domain" description="16S/18S rRNA aminocarboxypropyltransferase Tsr3 C-terminal" evidence="8">
    <location>
        <begin position="106"/>
        <end position="230"/>
    </location>
</feature>
<keyword evidence="3 6" id="KW-0698">rRNA processing</keyword>
<feature type="region of interest" description="Disordered" evidence="7">
    <location>
        <begin position="1"/>
        <end position="48"/>
    </location>
</feature>
<comment type="catalytic activity">
    <reaction evidence="6">
        <text>an N(1)-methylpseudouridine in rRNA + S-adenosyl-L-methionine = N(1)-methyl-N(3)-[(3S)-3-amino-3-carboxypropyl]pseudouridine in rRNA + S-methyl-5'-thioadenosine + H(+)</text>
        <dbReference type="Rhea" id="RHEA:63296"/>
        <dbReference type="Rhea" id="RHEA-COMP:11634"/>
        <dbReference type="Rhea" id="RHEA-COMP:16310"/>
        <dbReference type="ChEBI" id="CHEBI:15378"/>
        <dbReference type="ChEBI" id="CHEBI:17509"/>
        <dbReference type="ChEBI" id="CHEBI:59789"/>
        <dbReference type="ChEBI" id="CHEBI:74890"/>
        <dbReference type="ChEBI" id="CHEBI:146234"/>
        <dbReference type="EC" id="2.5.1.157"/>
    </reaction>
</comment>
<dbReference type="GO" id="GO:0005737">
    <property type="term" value="C:cytoplasm"/>
    <property type="evidence" value="ECO:0007669"/>
    <property type="project" value="UniProtKB-SubCell"/>
</dbReference>
<evidence type="ECO:0000256" key="4">
    <source>
        <dbReference type="ARBA" id="ARBA00022679"/>
    </source>
</evidence>
<evidence type="ECO:0000256" key="2">
    <source>
        <dbReference type="ARBA" id="ARBA00022517"/>
    </source>
</evidence>
<keyword evidence="4 6" id="KW-0808">Transferase</keyword>
<keyword evidence="2 6" id="KW-0690">Ribosome biogenesis</keyword>
<protein>
    <recommendedName>
        <fullName evidence="6">18S rRNA aminocarboxypropyltransferase</fullName>
        <ecNumber evidence="6">2.5.1.157</ecNumber>
    </recommendedName>
</protein>
<dbReference type="EMBL" id="ML170159">
    <property type="protein sequence ID" value="TDL27617.1"/>
    <property type="molecule type" value="Genomic_DNA"/>
</dbReference>
<reference evidence="10 11" key="1">
    <citation type="submission" date="2018-06" db="EMBL/GenBank/DDBJ databases">
        <title>A transcriptomic atlas of mushroom development highlights an independent origin of complex multicellularity.</title>
        <authorList>
            <consortium name="DOE Joint Genome Institute"/>
            <person name="Krizsan K."/>
            <person name="Almasi E."/>
            <person name="Merenyi Z."/>
            <person name="Sahu N."/>
            <person name="Viragh M."/>
            <person name="Koszo T."/>
            <person name="Mondo S."/>
            <person name="Kiss B."/>
            <person name="Balint B."/>
            <person name="Kues U."/>
            <person name="Barry K."/>
            <person name="Hegedus J.C."/>
            <person name="Henrissat B."/>
            <person name="Johnson J."/>
            <person name="Lipzen A."/>
            <person name="Ohm R."/>
            <person name="Nagy I."/>
            <person name="Pangilinan J."/>
            <person name="Yan J."/>
            <person name="Xiong Y."/>
            <person name="Grigoriev I.V."/>
            <person name="Hibbett D.S."/>
            <person name="Nagy L.G."/>
        </authorList>
    </citation>
    <scope>NUCLEOTIDE SEQUENCE [LARGE SCALE GENOMIC DNA]</scope>
    <source>
        <strain evidence="10 11">SZMC22713</strain>
    </source>
</reference>
<comment type="subcellular location">
    <subcellularLocation>
        <location evidence="6">Cytoplasm</location>
    </subcellularLocation>
    <subcellularLocation>
        <location evidence="6">Nucleus</location>
    </subcellularLocation>
</comment>
<dbReference type="InterPro" id="IPR022968">
    <property type="entry name" value="Tsr3-like"/>
</dbReference>
<sequence>MPKKGQTSHRGSKSGHRTTHRGGHGKGRGREPQKFGPEDSGRPDSAIDAIEYDGTVDDDKDDLPRIDVPLAMWDFGHCDPRRCSGRKLERLGLIENMKIGTRFRGVVVSPKATQVISPADRDIILGNGLAVVECSWARLEEIPWRKISSPHERLLPYLLATNPTNYGKPWRLNCVEALAASFYITGFRSHAERLLAGFGWGSTFWKVNKAYLEKYMSCASGEEVTAMQELIMQELEESYAEDRLDRRERNFAEDGGDLLVANRNHQMYEDEDGEDIDEDEDADQNDETGELQSTNQGAPR</sequence>
<evidence type="ECO:0000256" key="5">
    <source>
        <dbReference type="ARBA" id="ARBA00022691"/>
    </source>
</evidence>
<evidence type="ECO:0000259" key="9">
    <source>
        <dbReference type="Pfam" id="PF04068"/>
    </source>
</evidence>
<dbReference type="NCBIfam" id="NF002621">
    <property type="entry name" value="PRK02287.1"/>
    <property type="match status" value="1"/>
</dbReference>
<comment type="similarity">
    <text evidence="6">Belongs to the TDD superfamily. TSR3 family.</text>
</comment>
<feature type="region of interest" description="Disordered" evidence="7">
    <location>
        <begin position="255"/>
        <end position="300"/>
    </location>
</feature>
<evidence type="ECO:0000256" key="1">
    <source>
        <dbReference type="ARBA" id="ARBA00022490"/>
    </source>
</evidence>
<evidence type="ECO:0000256" key="6">
    <source>
        <dbReference type="HAMAP-Rule" id="MF_03146"/>
    </source>
</evidence>
<comment type="function">
    <text evidence="6">Aminocarboxypropyltransferase that catalyzes the aminocarboxypropyl transfer on pseudouridine at position 1191 (Psi1191) in 18S rRNA. It constitutes the last step in biosynthesis of the hypermodified N1-methyl-N3-(3-amino-3-carboxypropyl) pseudouridine (m1acp3-Psi) conserved in eukaryotic 18S rRNA.</text>
</comment>
<evidence type="ECO:0000256" key="7">
    <source>
        <dbReference type="SAM" id="MobiDB-lite"/>
    </source>
</evidence>
<name>A0A4Y7QIZ1_9AGAM</name>
<evidence type="ECO:0000313" key="11">
    <source>
        <dbReference type="Proteomes" id="UP000294933"/>
    </source>
</evidence>
<evidence type="ECO:0000256" key="3">
    <source>
        <dbReference type="ARBA" id="ARBA00022552"/>
    </source>
</evidence>
<feature type="binding site" evidence="6">
    <location>
        <position position="170"/>
    </location>
    <ligand>
        <name>S-adenosyl-L-methionine</name>
        <dbReference type="ChEBI" id="CHEBI:59789"/>
    </ligand>
</feature>
<dbReference type="Proteomes" id="UP000294933">
    <property type="component" value="Unassembled WGS sequence"/>
</dbReference>
<keyword evidence="5 6" id="KW-0949">S-adenosyl-L-methionine</keyword>
<keyword evidence="6" id="KW-0539">Nucleus</keyword>
<dbReference type="STRING" id="50990.A0A4Y7QIZ1"/>